<feature type="binding site" evidence="5">
    <location>
        <position position="253"/>
    </location>
    <ligand>
        <name>Mn(2+)</name>
        <dbReference type="ChEBI" id="CHEBI:29035"/>
        <label>1</label>
    </ligand>
</feature>
<dbReference type="RefSeq" id="WP_311593859.1">
    <property type="nucleotide sequence ID" value="NZ_JAVRHV010000005.1"/>
</dbReference>
<accession>A0ABU2Y6F2</accession>
<dbReference type="InterPro" id="IPR023696">
    <property type="entry name" value="Ureohydrolase_dom_sf"/>
</dbReference>
<dbReference type="Gene3D" id="3.40.800.10">
    <property type="entry name" value="Ureohydrolase domain"/>
    <property type="match status" value="1"/>
</dbReference>
<dbReference type="EC" id="3.5.3.8" evidence="5 6"/>
<dbReference type="NCBIfam" id="TIGR01227">
    <property type="entry name" value="hutG"/>
    <property type="match status" value="1"/>
</dbReference>
<dbReference type="PANTHER" id="PTHR11358:SF35">
    <property type="entry name" value="FORMIMIDOYLGLUTAMASE"/>
    <property type="match status" value="1"/>
</dbReference>
<keyword evidence="1 5" id="KW-0479">Metal-binding</keyword>
<feature type="binding site" evidence="5">
    <location>
        <position position="255"/>
    </location>
    <ligand>
        <name>Mn(2+)</name>
        <dbReference type="ChEBI" id="CHEBI:29035"/>
        <label>2</label>
    </ligand>
</feature>
<evidence type="ECO:0000256" key="6">
    <source>
        <dbReference type="NCBIfam" id="TIGR01227"/>
    </source>
</evidence>
<gene>
    <name evidence="5 8" type="primary">hutG</name>
    <name evidence="8" type="ORF">RM519_10995</name>
</gene>
<comment type="pathway">
    <text evidence="5">Amino-acid degradation; L-histidine degradation into L-glutamate; L-glutamate from N-formimidoyl-L-glutamate (hydrolase route): step 1/1.</text>
</comment>
<comment type="catalytic activity">
    <reaction evidence="5">
        <text>N-formimidoyl-L-glutamate + H2O = formamide + L-glutamate</text>
        <dbReference type="Rhea" id="RHEA:22492"/>
        <dbReference type="ChEBI" id="CHEBI:15377"/>
        <dbReference type="ChEBI" id="CHEBI:16397"/>
        <dbReference type="ChEBI" id="CHEBI:29985"/>
        <dbReference type="ChEBI" id="CHEBI:58928"/>
        <dbReference type="EC" id="3.5.3.8"/>
    </reaction>
</comment>
<evidence type="ECO:0000256" key="5">
    <source>
        <dbReference type="HAMAP-Rule" id="MF_00737"/>
    </source>
</evidence>
<feature type="binding site" evidence="5">
    <location>
        <position position="163"/>
    </location>
    <ligand>
        <name>Mn(2+)</name>
        <dbReference type="ChEBI" id="CHEBI:29035"/>
        <label>2</label>
    </ligand>
</feature>
<comment type="similarity">
    <text evidence="5 7">Belongs to the arginase family.</text>
</comment>
<keyword evidence="3 5" id="KW-0369">Histidine metabolism</keyword>
<dbReference type="EMBL" id="JAVRHV010000005">
    <property type="protein sequence ID" value="MDT0553774.1"/>
    <property type="molecule type" value="Genomic_DNA"/>
</dbReference>
<name>A0ABU2Y6F2_9FLAO</name>
<reference evidence="8 9" key="1">
    <citation type="submission" date="2023-09" db="EMBL/GenBank/DDBJ databases">
        <authorList>
            <person name="Rey-Velasco X."/>
        </authorList>
    </citation>
    <scope>NUCLEOTIDE SEQUENCE [LARGE SCALE GENOMIC DNA]</scope>
    <source>
        <strain evidence="8 9">P050</strain>
    </source>
</reference>
<dbReference type="SUPFAM" id="SSF52768">
    <property type="entry name" value="Arginase/deacetylase"/>
    <property type="match status" value="1"/>
</dbReference>
<dbReference type="InterPro" id="IPR005923">
    <property type="entry name" value="HutG"/>
</dbReference>
<feature type="binding site" evidence="5">
    <location>
        <position position="253"/>
    </location>
    <ligand>
        <name>Mn(2+)</name>
        <dbReference type="ChEBI" id="CHEBI:29035"/>
        <label>2</label>
    </ligand>
</feature>
<dbReference type="CDD" id="cd09988">
    <property type="entry name" value="Formimidoylglutamase"/>
    <property type="match status" value="1"/>
</dbReference>
<dbReference type="PIRSF" id="PIRSF036979">
    <property type="entry name" value="Arginase"/>
    <property type="match status" value="1"/>
</dbReference>
<evidence type="ECO:0000313" key="8">
    <source>
        <dbReference type="EMBL" id="MDT0553774.1"/>
    </source>
</evidence>
<dbReference type="HAMAP" id="MF_00737">
    <property type="entry name" value="Formimidoylglutam"/>
    <property type="match status" value="1"/>
</dbReference>
<dbReference type="PANTHER" id="PTHR11358">
    <property type="entry name" value="ARGINASE/AGMATINASE"/>
    <property type="match status" value="1"/>
</dbReference>
<keyword evidence="2 5" id="KW-0378">Hydrolase</keyword>
<protein>
    <recommendedName>
        <fullName evidence="5 6">Formimidoylglutamase</fullName>
        <ecNumber evidence="5 6">3.5.3.8</ecNumber>
    </recommendedName>
    <alternativeName>
        <fullName evidence="5">Formiminoglutamase</fullName>
    </alternativeName>
    <alternativeName>
        <fullName evidence="5">Formiminoglutamate hydrolase</fullName>
    </alternativeName>
</protein>
<comment type="function">
    <text evidence="5">Catalyzes the conversion of N-formimidoyl-L-glutamate to L-glutamate and formamide.</text>
</comment>
<sequence length="324" mass="36373">MIETKELLHKVSAALWQGRENDGSLDCEYWHHRIRLQENLALESVSPSIGLLGYAVDEGVRRNQGREGAINGPDAIRNRLAKIPIHNQEKDLLDFGNICCEDRDLETAQAYLRKATHQLKTNGIFPIVLGGGHDITYGSYMGVRDYIKSKGEGKIGILNFDAHFDLRPMVDKPTSGTVFNQIYYDLRKEGEEFEYFVLGIQEQGNSKALFDVAKDLGTDFMTNFECELSNISKVQNRLKQFINKIDYLYITIDLDGFSSAYAPGVSAPSPLGFEPKFVWIVLDFVAKNAEVVGCDIAELNPKFDIDNHTASLAARLVDFLAIQK</sequence>
<evidence type="ECO:0000256" key="4">
    <source>
        <dbReference type="ARBA" id="ARBA00023211"/>
    </source>
</evidence>
<keyword evidence="4 5" id="KW-0464">Manganese</keyword>
<keyword evidence="9" id="KW-1185">Reference proteome</keyword>
<evidence type="ECO:0000256" key="7">
    <source>
        <dbReference type="PROSITE-ProRule" id="PRU00742"/>
    </source>
</evidence>
<dbReference type="GO" id="GO:0050415">
    <property type="term" value="F:formimidoylglutamase activity"/>
    <property type="evidence" value="ECO:0007669"/>
    <property type="project" value="UniProtKB-EC"/>
</dbReference>
<dbReference type="InterPro" id="IPR006035">
    <property type="entry name" value="Ureohydrolase"/>
</dbReference>
<comment type="caution">
    <text evidence="8">The sequence shown here is derived from an EMBL/GenBank/DDBJ whole genome shotgun (WGS) entry which is preliminary data.</text>
</comment>
<dbReference type="Proteomes" id="UP001252186">
    <property type="component" value="Unassembled WGS sequence"/>
</dbReference>
<feature type="binding site" evidence="5">
    <location>
        <position position="165"/>
    </location>
    <ligand>
        <name>Mn(2+)</name>
        <dbReference type="ChEBI" id="CHEBI:29035"/>
        <label>1</label>
    </ligand>
</feature>
<feature type="binding site" evidence="5">
    <location>
        <position position="161"/>
    </location>
    <ligand>
        <name>Mn(2+)</name>
        <dbReference type="ChEBI" id="CHEBI:29035"/>
        <label>2</label>
    </ligand>
</feature>
<evidence type="ECO:0000256" key="1">
    <source>
        <dbReference type="ARBA" id="ARBA00022723"/>
    </source>
</evidence>
<proteinExistence type="inferred from homology"/>
<dbReference type="Pfam" id="PF00491">
    <property type="entry name" value="Arginase"/>
    <property type="match status" value="1"/>
</dbReference>
<feature type="binding site" evidence="5">
    <location>
        <position position="161"/>
    </location>
    <ligand>
        <name>Mn(2+)</name>
        <dbReference type="ChEBI" id="CHEBI:29035"/>
        <label>1</label>
    </ligand>
</feature>
<evidence type="ECO:0000256" key="3">
    <source>
        <dbReference type="ARBA" id="ARBA00022808"/>
    </source>
</evidence>
<evidence type="ECO:0000256" key="2">
    <source>
        <dbReference type="ARBA" id="ARBA00022801"/>
    </source>
</evidence>
<feature type="binding site" evidence="5">
    <location>
        <position position="133"/>
    </location>
    <ligand>
        <name>Mn(2+)</name>
        <dbReference type="ChEBI" id="CHEBI:29035"/>
        <label>1</label>
    </ligand>
</feature>
<evidence type="ECO:0000313" key="9">
    <source>
        <dbReference type="Proteomes" id="UP001252186"/>
    </source>
</evidence>
<dbReference type="PROSITE" id="PS51409">
    <property type="entry name" value="ARGINASE_2"/>
    <property type="match status" value="1"/>
</dbReference>
<organism evidence="8 9">
    <name type="scientific">Urechidicola vernalis</name>
    <dbReference type="NCBI Taxonomy" id="3075600"/>
    <lineage>
        <taxon>Bacteria</taxon>
        <taxon>Pseudomonadati</taxon>
        <taxon>Bacteroidota</taxon>
        <taxon>Flavobacteriia</taxon>
        <taxon>Flavobacteriales</taxon>
        <taxon>Flavobacteriaceae</taxon>
        <taxon>Urechidicola</taxon>
    </lineage>
</organism>
<comment type="cofactor">
    <cofactor evidence="5">
        <name>Mn(2+)</name>
        <dbReference type="ChEBI" id="CHEBI:29035"/>
    </cofactor>
    <text evidence="5">Binds 2 manganese ions per subunit.</text>
</comment>